<feature type="compositionally biased region" description="Polar residues" evidence="1">
    <location>
        <begin position="310"/>
        <end position="347"/>
    </location>
</feature>
<feature type="compositionally biased region" description="Polar residues" evidence="1">
    <location>
        <begin position="51"/>
        <end position="74"/>
    </location>
</feature>
<evidence type="ECO:0000256" key="1">
    <source>
        <dbReference type="SAM" id="MobiDB-lite"/>
    </source>
</evidence>
<protein>
    <recommendedName>
        <fullName evidence="4">RRM Nup35-type domain-containing protein</fullName>
    </recommendedName>
</protein>
<gene>
    <name evidence="2" type="ORF">E3P99_01487</name>
</gene>
<feature type="region of interest" description="Disordered" evidence="1">
    <location>
        <begin position="153"/>
        <end position="175"/>
    </location>
</feature>
<dbReference type="AlphaFoldDB" id="A0A4T0FU98"/>
<feature type="compositionally biased region" description="Polar residues" evidence="1">
    <location>
        <begin position="165"/>
        <end position="175"/>
    </location>
</feature>
<accession>A0A4T0FU98</accession>
<dbReference type="Proteomes" id="UP000310189">
    <property type="component" value="Unassembled WGS sequence"/>
</dbReference>
<feature type="compositionally biased region" description="Low complexity" evidence="1">
    <location>
        <begin position="75"/>
        <end position="91"/>
    </location>
</feature>
<proteinExistence type="predicted"/>
<reference evidence="2 3" key="1">
    <citation type="submission" date="2019-03" db="EMBL/GenBank/DDBJ databases">
        <title>Sequencing 23 genomes of Wallemia ichthyophaga.</title>
        <authorList>
            <person name="Gostincar C."/>
        </authorList>
    </citation>
    <scope>NUCLEOTIDE SEQUENCE [LARGE SCALE GENOMIC DNA]</scope>
    <source>
        <strain evidence="2 3">EXF-5753</strain>
    </source>
</reference>
<name>A0A4T0FU98_9BASI</name>
<keyword evidence="3" id="KW-1185">Reference proteome</keyword>
<dbReference type="OrthoDB" id="3361700at2759"/>
<dbReference type="Gene3D" id="3.30.70.330">
    <property type="match status" value="1"/>
</dbReference>
<evidence type="ECO:0000313" key="2">
    <source>
        <dbReference type="EMBL" id="TIA90526.1"/>
    </source>
</evidence>
<sequence>MFNSPLTYNDLSRSNQAGHSTSSNAASQPGNAESTSYLPGYLSSAARGSSIPISTPPRQSVGQQGSVSVNANAHSSQQSLSRSPLSTSQTSAHTPSNVNAGSVSGGAFGAGSLFGSISTPLSKSPRNSLYGRIEDDQEAPPTMFLQDEENVHVGGAGSAGSAPSQNSNTAQAVPSAQQIHNLTPWHHAAPTAPQQSPVETRSVTFFGVPDAARARIMDIFIPQLGAVESVHDGTNWVDVVFADAFAASRALKWNGCVVDELGGIMLGVKMTHGSASGGSGEQPSAHTSTDHRKHLSPLPPSQAFKPSPKPQSSTTTLRTMFNSPSASKNNEFGITPQQAQTQSQNRGSWGGKLADLIFGF</sequence>
<evidence type="ECO:0000313" key="3">
    <source>
        <dbReference type="Proteomes" id="UP000310189"/>
    </source>
</evidence>
<dbReference type="EMBL" id="SPNW01000018">
    <property type="protein sequence ID" value="TIA90526.1"/>
    <property type="molecule type" value="Genomic_DNA"/>
</dbReference>
<organism evidence="2 3">
    <name type="scientific">Wallemia hederae</name>
    <dbReference type="NCBI Taxonomy" id="1540922"/>
    <lineage>
        <taxon>Eukaryota</taxon>
        <taxon>Fungi</taxon>
        <taxon>Dikarya</taxon>
        <taxon>Basidiomycota</taxon>
        <taxon>Wallemiomycotina</taxon>
        <taxon>Wallemiomycetes</taxon>
        <taxon>Wallemiales</taxon>
        <taxon>Wallemiaceae</taxon>
        <taxon>Wallemia</taxon>
    </lineage>
</organism>
<feature type="region of interest" description="Disordered" evidence="1">
    <location>
        <begin position="273"/>
        <end position="348"/>
    </location>
</feature>
<feature type="compositionally biased region" description="Polar residues" evidence="1">
    <location>
        <begin position="1"/>
        <end position="37"/>
    </location>
</feature>
<feature type="region of interest" description="Disordered" evidence="1">
    <location>
        <begin position="1"/>
        <end position="99"/>
    </location>
</feature>
<dbReference type="InterPro" id="IPR012677">
    <property type="entry name" value="Nucleotide-bd_a/b_plait_sf"/>
</dbReference>
<comment type="caution">
    <text evidence="2">The sequence shown here is derived from an EMBL/GenBank/DDBJ whole genome shotgun (WGS) entry which is preliminary data.</text>
</comment>
<evidence type="ECO:0008006" key="4">
    <source>
        <dbReference type="Google" id="ProtNLM"/>
    </source>
</evidence>